<evidence type="ECO:0000313" key="8">
    <source>
        <dbReference type="Proteomes" id="UP000317369"/>
    </source>
</evidence>
<dbReference type="Proteomes" id="UP000317369">
    <property type="component" value="Chromosome"/>
</dbReference>
<feature type="transmembrane region" description="Helical" evidence="6">
    <location>
        <begin position="12"/>
        <end position="29"/>
    </location>
</feature>
<dbReference type="Pfam" id="PF03706">
    <property type="entry name" value="LPG_synthase_TM"/>
    <property type="match status" value="1"/>
</dbReference>
<sequence length="299" mass="32794">MQQQLAKYLKPFAPFLGLALLLLAIYYAFQNLSFVTLQSIHPLYLFAIIALVFLNLLLTSSLFHIITKSFPTTSPVRFRLMFKLITASSLLNYIPLLRPGLWGRAAYLKSSHNLALKDSLLILAIILGLSLYIFIPAASILLLGVIYQFPSFAINLILLFAFILLTLIPRFTKPLIQKLLLNRTHAIVTPTLWPLLKIIDMLIAALRLYLAFLALGSPISYHSALLATAASLLIKLLGLTPNGLGLSEWTVAGLIALTTPITAPLAAAAALIDRAADILLTLPLGLITAYQLKHKSTSK</sequence>
<comment type="subcellular location">
    <subcellularLocation>
        <location evidence="1">Cell membrane</location>
        <topology evidence="1">Multi-pass membrane protein</topology>
    </subcellularLocation>
</comment>
<evidence type="ECO:0000313" key="7">
    <source>
        <dbReference type="EMBL" id="QDU34208.1"/>
    </source>
</evidence>
<keyword evidence="3 6" id="KW-0812">Transmembrane</keyword>
<protein>
    <recommendedName>
        <fullName evidence="9">Flippase-like domain-containing protein</fullName>
    </recommendedName>
</protein>
<evidence type="ECO:0000256" key="4">
    <source>
        <dbReference type="ARBA" id="ARBA00022989"/>
    </source>
</evidence>
<evidence type="ECO:0000256" key="6">
    <source>
        <dbReference type="SAM" id="Phobius"/>
    </source>
</evidence>
<accession>A0A517YVE1</accession>
<feature type="transmembrane region" description="Helical" evidence="6">
    <location>
        <begin position="249"/>
        <end position="269"/>
    </location>
</feature>
<dbReference type="KEGG" id="pcor:KS4_22730"/>
<reference evidence="7 8" key="1">
    <citation type="submission" date="2019-02" db="EMBL/GenBank/DDBJ databases">
        <title>Deep-cultivation of Planctomycetes and their phenomic and genomic characterization uncovers novel biology.</title>
        <authorList>
            <person name="Wiegand S."/>
            <person name="Jogler M."/>
            <person name="Boedeker C."/>
            <person name="Pinto D."/>
            <person name="Vollmers J."/>
            <person name="Rivas-Marin E."/>
            <person name="Kohn T."/>
            <person name="Peeters S.H."/>
            <person name="Heuer A."/>
            <person name="Rast P."/>
            <person name="Oberbeckmann S."/>
            <person name="Bunk B."/>
            <person name="Jeske O."/>
            <person name="Meyerdierks A."/>
            <person name="Storesund J.E."/>
            <person name="Kallscheuer N."/>
            <person name="Luecker S."/>
            <person name="Lage O.M."/>
            <person name="Pohl T."/>
            <person name="Merkel B.J."/>
            <person name="Hornburger P."/>
            <person name="Mueller R.-W."/>
            <person name="Bruemmer F."/>
            <person name="Labrenz M."/>
            <person name="Spormann A.M."/>
            <person name="Op den Camp H."/>
            <person name="Overmann J."/>
            <person name="Amann R."/>
            <person name="Jetten M.S.M."/>
            <person name="Mascher T."/>
            <person name="Medema M.H."/>
            <person name="Devos D.P."/>
            <person name="Kaster A.-K."/>
            <person name="Ovreas L."/>
            <person name="Rohde M."/>
            <person name="Galperin M.Y."/>
            <person name="Jogler C."/>
        </authorList>
    </citation>
    <scope>NUCLEOTIDE SEQUENCE [LARGE SCALE GENOMIC DNA]</scope>
    <source>
        <strain evidence="7 8">KS4</strain>
    </source>
</reference>
<keyword evidence="2" id="KW-1003">Cell membrane</keyword>
<gene>
    <name evidence="7" type="ORF">KS4_22730</name>
</gene>
<dbReference type="GO" id="GO:0005886">
    <property type="term" value="C:plasma membrane"/>
    <property type="evidence" value="ECO:0007669"/>
    <property type="project" value="UniProtKB-SubCell"/>
</dbReference>
<evidence type="ECO:0000256" key="5">
    <source>
        <dbReference type="ARBA" id="ARBA00023136"/>
    </source>
</evidence>
<feature type="transmembrane region" description="Helical" evidence="6">
    <location>
        <begin position="41"/>
        <end position="66"/>
    </location>
</feature>
<evidence type="ECO:0000256" key="1">
    <source>
        <dbReference type="ARBA" id="ARBA00004651"/>
    </source>
</evidence>
<dbReference type="InterPro" id="IPR022791">
    <property type="entry name" value="L-PG_synthase/AglD"/>
</dbReference>
<feature type="transmembrane region" description="Helical" evidence="6">
    <location>
        <begin position="152"/>
        <end position="171"/>
    </location>
</feature>
<proteinExistence type="predicted"/>
<feature type="transmembrane region" description="Helical" evidence="6">
    <location>
        <begin position="219"/>
        <end position="237"/>
    </location>
</feature>
<evidence type="ECO:0000256" key="2">
    <source>
        <dbReference type="ARBA" id="ARBA00022475"/>
    </source>
</evidence>
<organism evidence="7 8">
    <name type="scientific">Poriferisphaera corsica</name>
    <dbReference type="NCBI Taxonomy" id="2528020"/>
    <lineage>
        <taxon>Bacteria</taxon>
        <taxon>Pseudomonadati</taxon>
        <taxon>Planctomycetota</taxon>
        <taxon>Phycisphaerae</taxon>
        <taxon>Phycisphaerales</taxon>
        <taxon>Phycisphaeraceae</taxon>
        <taxon>Poriferisphaera</taxon>
    </lineage>
</organism>
<evidence type="ECO:0000256" key="3">
    <source>
        <dbReference type="ARBA" id="ARBA00022692"/>
    </source>
</evidence>
<evidence type="ECO:0008006" key="9">
    <source>
        <dbReference type="Google" id="ProtNLM"/>
    </source>
</evidence>
<dbReference type="RefSeq" id="WP_200761172.1">
    <property type="nucleotide sequence ID" value="NZ_CP036425.1"/>
</dbReference>
<feature type="transmembrane region" description="Helical" evidence="6">
    <location>
        <begin position="78"/>
        <end position="98"/>
    </location>
</feature>
<feature type="transmembrane region" description="Helical" evidence="6">
    <location>
        <begin position="192"/>
        <end position="213"/>
    </location>
</feature>
<dbReference type="EMBL" id="CP036425">
    <property type="protein sequence ID" value="QDU34208.1"/>
    <property type="molecule type" value="Genomic_DNA"/>
</dbReference>
<keyword evidence="8" id="KW-1185">Reference proteome</keyword>
<keyword evidence="5 6" id="KW-0472">Membrane</keyword>
<keyword evidence="4 6" id="KW-1133">Transmembrane helix</keyword>
<name>A0A517YVE1_9BACT</name>
<feature type="transmembrane region" description="Helical" evidence="6">
    <location>
        <begin position="119"/>
        <end position="146"/>
    </location>
</feature>
<dbReference type="AlphaFoldDB" id="A0A517YVE1"/>